<evidence type="ECO:0000313" key="3">
    <source>
        <dbReference type="EMBL" id="MDT0462464.1"/>
    </source>
</evidence>
<reference evidence="4" key="1">
    <citation type="submission" date="2023-07" db="EMBL/GenBank/DDBJ databases">
        <title>30 novel species of actinomycetes from the DSMZ collection.</title>
        <authorList>
            <person name="Nouioui I."/>
        </authorList>
    </citation>
    <scope>NUCLEOTIDE SEQUENCE [LARGE SCALE GENOMIC DNA]</scope>
    <source>
        <strain evidence="4">DSM 41699</strain>
    </source>
</reference>
<keyword evidence="2" id="KW-0812">Transmembrane</keyword>
<feature type="transmembrane region" description="Helical" evidence="2">
    <location>
        <begin position="12"/>
        <end position="31"/>
    </location>
</feature>
<evidence type="ECO:0008006" key="5">
    <source>
        <dbReference type="Google" id="ProtNLM"/>
    </source>
</evidence>
<dbReference type="EMBL" id="JAVREY010000004">
    <property type="protein sequence ID" value="MDT0462464.1"/>
    <property type="molecule type" value="Genomic_DNA"/>
</dbReference>
<evidence type="ECO:0000256" key="2">
    <source>
        <dbReference type="SAM" id="Phobius"/>
    </source>
</evidence>
<sequence length="228" mass="24380">MMFWRPLQSVRILFGTVLACGVLYSFALFHWGTAAVGPTWSTFPGGPARVRFSFGAGLLVHRLRDRLRARGVPPLLLMGALPALALFRPGLVAQLLCVLLVFPLVVLLGARSEPSTGVGRRCDALGKASYCVYVLHRPPGALVYAAALLCTGRGLEAFAPWGGLVFLAGLVAAGLVLTDRVETPARRWLTHRPARDHRPPLPALRHGDAPLAPADPDHDAATAPPLNP</sequence>
<protein>
    <recommendedName>
        <fullName evidence="5">Acyltransferase</fullName>
    </recommendedName>
</protein>
<feature type="transmembrane region" description="Helical" evidence="2">
    <location>
        <begin position="130"/>
        <end position="149"/>
    </location>
</feature>
<name>A0ABU2TNG6_9ACTN</name>
<dbReference type="Proteomes" id="UP001183809">
    <property type="component" value="Unassembled WGS sequence"/>
</dbReference>
<evidence type="ECO:0000313" key="4">
    <source>
        <dbReference type="Proteomes" id="UP001183809"/>
    </source>
</evidence>
<keyword evidence="2" id="KW-1133">Transmembrane helix</keyword>
<feature type="transmembrane region" description="Helical" evidence="2">
    <location>
        <begin position="161"/>
        <end position="178"/>
    </location>
</feature>
<evidence type="ECO:0000256" key="1">
    <source>
        <dbReference type="SAM" id="MobiDB-lite"/>
    </source>
</evidence>
<feature type="transmembrane region" description="Helical" evidence="2">
    <location>
        <begin position="91"/>
        <end position="110"/>
    </location>
</feature>
<feature type="region of interest" description="Disordered" evidence="1">
    <location>
        <begin position="190"/>
        <end position="228"/>
    </location>
</feature>
<gene>
    <name evidence="3" type="ORF">RM764_05490</name>
</gene>
<keyword evidence="4" id="KW-1185">Reference proteome</keyword>
<organism evidence="3 4">
    <name type="scientific">Streptomyces gibsoniae</name>
    <dbReference type="NCBI Taxonomy" id="3075529"/>
    <lineage>
        <taxon>Bacteria</taxon>
        <taxon>Bacillati</taxon>
        <taxon>Actinomycetota</taxon>
        <taxon>Actinomycetes</taxon>
        <taxon>Kitasatosporales</taxon>
        <taxon>Streptomycetaceae</taxon>
        <taxon>Streptomyces</taxon>
    </lineage>
</organism>
<comment type="caution">
    <text evidence="3">The sequence shown here is derived from an EMBL/GenBank/DDBJ whole genome shotgun (WGS) entry which is preliminary data.</text>
</comment>
<proteinExistence type="predicted"/>
<accession>A0ABU2TNG6</accession>
<keyword evidence="2" id="KW-0472">Membrane</keyword>
<dbReference type="RefSeq" id="WP_311692443.1">
    <property type="nucleotide sequence ID" value="NZ_JAVREY010000004.1"/>
</dbReference>